<protein>
    <submittedName>
        <fullName evidence="2">Uncharacterized protein</fullName>
    </submittedName>
</protein>
<organism evidence="2 3">
    <name type="scientific">Dyadobacter koreensis</name>
    <dbReference type="NCBI Taxonomy" id="408657"/>
    <lineage>
        <taxon>Bacteria</taxon>
        <taxon>Pseudomonadati</taxon>
        <taxon>Bacteroidota</taxon>
        <taxon>Cytophagia</taxon>
        <taxon>Cytophagales</taxon>
        <taxon>Spirosomataceae</taxon>
        <taxon>Dyadobacter</taxon>
    </lineage>
</organism>
<evidence type="ECO:0000256" key="1">
    <source>
        <dbReference type="SAM" id="Phobius"/>
    </source>
</evidence>
<gene>
    <name evidence="2" type="ORF">SAMN04487995_1911</name>
</gene>
<dbReference type="OrthoDB" id="4547866at2"/>
<sequence length="300" mass="34449">MKKVLVINYSQSGQLNEIIDNFLLPFNSAEIERKQIETVKPIRFPWKSEVFYDTMPECVNEEAIALQPITYASEKYDLIVLGYQPWFLSPSLPVTSLLQDSIFQQKMKDTPIVTVIGGRNMWLNSQESVKAYIKKAGGILVGNVPLMDREPNLISVLTIFHWMLSGKKERKWNLLPLPGVSQEDILSADKFGAIVHTAMVNNDFQGLQKKILSLGLIDIPTDIWFIEMRGKKIFRIWAGLIKRKGTTPEKRKFLVNLFKYYLLIALFVASPIILSVYFILIAPFSQKSIKKSKEYYYDVS</sequence>
<dbReference type="STRING" id="408657.SAMN04487995_1911"/>
<keyword evidence="1" id="KW-0472">Membrane</keyword>
<keyword evidence="1" id="KW-1133">Transmembrane helix</keyword>
<dbReference type="AlphaFoldDB" id="A0A1H6SYL0"/>
<name>A0A1H6SYL0_9BACT</name>
<dbReference type="Proteomes" id="UP000199532">
    <property type="component" value="Unassembled WGS sequence"/>
</dbReference>
<dbReference type="InterPro" id="IPR029039">
    <property type="entry name" value="Flavoprotein-like_sf"/>
</dbReference>
<dbReference type="Gene3D" id="3.40.50.360">
    <property type="match status" value="1"/>
</dbReference>
<dbReference type="RefSeq" id="WP_090334935.1">
    <property type="nucleotide sequence ID" value="NZ_FNXY01000003.1"/>
</dbReference>
<reference evidence="2 3" key="1">
    <citation type="submission" date="2016-10" db="EMBL/GenBank/DDBJ databases">
        <authorList>
            <person name="de Groot N.N."/>
        </authorList>
    </citation>
    <scope>NUCLEOTIDE SEQUENCE [LARGE SCALE GENOMIC DNA]</scope>
    <source>
        <strain evidence="2 3">DSM 19938</strain>
    </source>
</reference>
<feature type="transmembrane region" description="Helical" evidence="1">
    <location>
        <begin position="260"/>
        <end position="284"/>
    </location>
</feature>
<keyword evidence="3" id="KW-1185">Reference proteome</keyword>
<keyword evidence="1" id="KW-0812">Transmembrane</keyword>
<evidence type="ECO:0000313" key="2">
    <source>
        <dbReference type="EMBL" id="SEI72963.1"/>
    </source>
</evidence>
<dbReference type="EMBL" id="FNXY01000003">
    <property type="protein sequence ID" value="SEI72963.1"/>
    <property type="molecule type" value="Genomic_DNA"/>
</dbReference>
<evidence type="ECO:0000313" key="3">
    <source>
        <dbReference type="Proteomes" id="UP000199532"/>
    </source>
</evidence>
<accession>A0A1H6SYL0</accession>
<proteinExistence type="predicted"/>